<dbReference type="EMBL" id="CARXXK010000001">
    <property type="protein sequence ID" value="CAI6348776.1"/>
    <property type="molecule type" value="Genomic_DNA"/>
</dbReference>
<reference evidence="1 2" key="1">
    <citation type="submission" date="2023-01" db="EMBL/GenBank/DDBJ databases">
        <authorList>
            <person name="Whitehead M."/>
        </authorList>
    </citation>
    <scope>NUCLEOTIDE SEQUENCE [LARGE SCALE GENOMIC DNA]</scope>
</reference>
<evidence type="ECO:0000313" key="1">
    <source>
        <dbReference type="EMBL" id="CAI6348776.1"/>
    </source>
</evidence>
<gene>
    <name evidence="1" type="ORF">MEUPH1_LOCUS5420</name>
</gene>
<comment type="caution">
    <text evidence="1">The sequence shown here is derived from an EMBL/GenBank/DDBJ whole genome shotgun (WGS) entry which is preliminary data.</text>
</comment>
<accession>A0AAV0W0R2</accession>
<organism evidence="1 2">
    <name type="scientific">Macrosiphum euphorbiae</name>
    <name type="common">potato aphid</name>
    <dbReference type="NCBI Taxonomy" id="13131"/>
    <lineage>
        <taxon>Eukaryota</taxon>
        <taxon>Metazoa</taxon>
        <taxon>Ecdysozoa</taxon>
        <taxon>Arthropoda</taxon>
        <taxon>Hexapoda</taxon>
        <taxon>Insecta</taxon>
        <taxon>Pterygota</taxon>
        <taxon>Neoptera</taxon>
        <taxon>Paraneoptera</taxon>
        <taxon>Hemiptera</taxon>
        <taxon>Sternorrhyncha</taxon>
        <taxon>Aphidomorpha</taxon>
        <taxon>Aphidoidea</taxon>
        <taxon>Aphididae</taxon>
        <taxon>Macrosiphini</taxon>
        <taxon>Macrosiphum</taxon>
    </lineage>
</organism>
<evidence type="ECO:0000313" key="2">
    <source>
        <dbReference type="Proteomes" id="UP001160148"/>
    </source>
</evidence>
<name>A0AAV0W0R2_9HEMI</name>
<sequence length="88" mass="10233">MKSSKCAPQFGKNKKKLLLNKRKLIEKKRNAHTKDLIETLNEFTIKTQLALLEDAFTSYMGIHEQLADLDEDDQQQEHIDKLMEVSDT</sequence>
<keyword evidence="2" id="KW-1185">Reference proteome</keyword>
<protein>
    <submittedName>
        <fullName evidence="1">Uncharacterized protein</fullName>
    </submittedName>
</protein>
<dbReference type="Proteomes" id="UP001160148">
    <property type="component" value="Unassembled WGS sequence"/>
</dbReference>
<dbReference type="AlphaFoldDB" id="A0AAV0W0R2"/>
<proteinExistence type="predicted"/>